<keyword evidence="2" id="KW-0614">Plasmid</keyword>
<geneLocation type="plasmid" evidence="2">
    <name>pHDZA17.1</name>
</geneLocation>
<accession>A0A2D3TG13</accession>
<organism evidence="2 4">
    <name type="scientific">Candidatus Williamhamiltonella defendens</name>
    <dbReference type="NCBI Taxonomy" id="138072"/>
    <lineage>
        <taxon>Bacteria</taxon>
        <taxon>Pseudomonadati</taxon>
        <taxon>Pseudomonadota</taxon>
        <taxon>Gammaproteobacteria</taxon>
        <taxon>Enterobacterales</taxon>
        <taxon>Enterobacteriaceae</taxon>
        <taxon>aphid secondary symbionts</taxon>
        <taxon>Candidatus Williamhamiltonella</taxon>
    </lineage>
</organism>
<sequence length="115" mass="13374">MFWETSYLTYSRRATNDGLNIAHLFSTENAVTVHFGHLEMSGDRLTAFILCWNYLYLARQLDEKATDTEARENLIRAIAAHVPMTWAHINMLGEYDFSDEKLRYTLGILPRITDE</sequence>
<dbReference type="GO" id="GO:0006313">
    <property type="term" value="P:DNA transposition"/>
    <property type="evidence" value="ECO:0007669"/>
    <property type="project" value="InterPro"/>
</dbReference>
<gene>
    <name evidence="2" type="ORF">BJP43_10175</name>
    <name evidence="3" type="ORF">BJP43_10230</name>
</gene>
<name>A0A2D3TG13_9ENTR</name>
<evidence type="ECO:0000313" key="4">
    <source>
        <dbReference type="Proteomes" id="UP000229055"/>
    </source>
</evidence>
<dbReference type="EMBL" id="CP017614">
    <property type="protein sequence ID" value="ATW34760.1"/>
    <property type="molecule type" value="Genomic_DNA"/>
</dbReference>
<dbReference type="AlphaFoldDB" id="A0A2D3TG13"/>
<protein>
    <recommendedName>
        <fullName evidence="1">Tn3 transposase DDE domain-containing protein</fullName>
    </recommendedName>
</protein>
<dbReference type="Proteomes" id="UP000229055">
    <property type="component" value="Plasmid pHDZA17.1"/>
</dbReference>
<proteinExistence type="predicted"/>
<evidence type="ECO:0000313" key="3">
    <source>
        <dbReference type="EMBL" id="ATW34766.1"/>
    </source>
</evidence>
<dbReference type="Pfam" id="PF01526">
    <property type="entry name" value="DDE_Tnp_Tn3"/>
    <property type="match status" value="1"/>
</dbReference>
<reference evidence="2" key="3">
    <citation type="journal article" date="2018" name="Genome Biol. Evol.">
        <title>Culture-Facilitated Comparative Genomics of the Facultative Symbiont Hamiltonella defensa.</title>
        <authorList>
            <person name="Chevignon G."/>
            <person name="Boyd B.M."/>
            <person name="Brandt J.W."/>
            <person name="Oliver K.M."/>
            <person name="Strand M.R."/>
        </authorList>
    </citation>
    <scope>NUCLEOTIDE SEQUENCE</scope>
    <source>
        <strain evidence="2">ZA17</strain>
    </source>
</reference>
<reference evidence="4" key="1">
    <citation type="submission" date="2016-10" db="EMBL/GenBank/DDBJ databases">
        <authorList>
            <person name="Chevignon G."/>
        </authorList>
    </citation>
    <scope>NUCLEOTIDE SEQUENCE [LARGE SCALE GENOMIC DNA]</scope>
    <source>
        <strain evidence="4">ZA17</strain>
        <plasmid evidence="4">phdza17.1</plasmid>
    </source>
</reference>
<feature type="domain" description="Tn3 transposase DDE" evidence="1">
    <location>
        <begin position="45"/>
        <end position="95"/>
    </location>
</feature>
<dbReference type="EMBL" id="CP017614">
    <property type="protein sequence ID" value="ATW34766.1"/>
    <property type="molecule type" value="Genomic_DNA"/>
</dbReference>
<evidence type="ECO:0000313" key="2">
    <source>
        <dbReference type="EMBL" id="ATW34760.1"/>
    </source>
</evidence>
<dbReference type="InterPro" id="IPR002513">
    <property type="entry name" value="Tn3_Tnp_DDE_dom"/>
</dbReference>
<reference evidence="4" key="2">
    <citation type="submission" date="2017-11" db="EMBL/GenBank/DDBJ databases">
        <title>PacBio sequencing of new strain of the secondary endosymbiont Candidatus Hamiltonella defensa.</title>
        <authorList>
            <person name="Strand M.R."/>
            <person name="Oliver K."/>
        </authorList>
    </citation>
    <scope>NUCLEOTIDE SEQUENCE [LARGE SCALE GENOMIC DNA]</scope>
    <source>
        <strain evidence="4">ZA17</strain>
        <plasmid evidence="4">phdza17.1</plasmid>
    </source>
</reference>
<evidence type="ECO:0000259" key="1">
    <source>
        <dbReference type="Pfam" id="PF01526"/>
    </source>
</evidence>
<geneLocation type="plasmid" evidence="4">
    <name>phdza17.1</name>
</geneLocation>
<dbReference type="GO" id="GO:0004803">
    <property type="term" value="F:transposase activity"/>
    <property type="evidence" value="ECO:0007669"/>
    <property type="project" value="InterPro"/>
</dbReference>